<reference evidence="2" key="1">
    <citation type="submission" date="2021-12" db="EMBL/GenBank/DDBJ databases">
        <authorList>
            <person name="King R."/>
        </authorList>
    </citation>
    <scope>NUCLEOTIDE SEQUENCE</scope>
</reference>
<feature type="compositionally biased region" description="Basic and acidic residues" evidence="1">
    <location>
        <begin position="132"/>
        <end position="143"/>
    </location>
</feature>
<evidence type="ECO:0000256" key="1">
    <source>
        <dbReference type="SAM" id="MobiDB-lite"/>
    </source>
</evidence>
<accession>A0AAI8Y5U2</accession>
<dbReference type="Proteomes" id="UP001152759">
    <property type="component" value="Unassembled WGS sequence"/>
</dbReference>
<evidence type="ECO:0000313" key="3">
    <source>
        <dbReference type="Proteomes" id="UP001152759"/>
    </source>
</evidence>
<feature type="region of interest" description="Disordered" evidence="1">
    <location>
        <begin position="90"/>
        <end position="173"/>
    </location>
</feature>
<feature type="compositionally biased region" description="Polar residues" evidence="1">
    <location>
        <begin position="316"/>
        <end position="344"/>
    </location>
</feature>
<evidence type="ECO:0000313" key="2">
    <source>
        <dbReference type="EMBL" id="CAH0746941.1"/>
    </source>
</evidence>
<feature type="region of interest" description="Disordered" evidence="1">
    <location>
        <begin position="300"/>
        <end position="350"/>
    </location>
</feature>
<feature type="compositionally biased region" description="Basic and acidic residues" evidence="1">
    <location>
        <begin position="1"/>
        <end position="12"/>
    </location>
</feature>
<feature type="compositionally biased region" description="Polar residues" evidence="1">
    <location>
        <begin position="145"/>
        <end position="155"/>
    </location>
</feature>
<feature type="region of interest" description="Disordered" evidence="1">
    <location>
        <begin position="1"/>
        <end position="50"/>
    </location>
</feature>
<feature type="compositionally biased region" description="Basic and acidic residues" evidence="1">
    <location>
        <begin position="22"/>
        <end position="37"/>
    </location>
</feature>
<name>A0AAI8Y5U2_BEMTA</name>
<proteinExistence type="predicted"/>
<feature type="region of interest" description="Disordered" evidence="1">
    <location>
        <begin position="256"/>
        <end position="287"/>
    </location>
</feature>
<comment type="caution">
    <text evidence="2">The sequence shown here is derived from an EMBL/GenBank/DDBJ whole genome shotgun (WGS) entry which is preliminary data.</text>
</comment>
<dbReference type="EMBL" id="CAKKNF020000010">
    <property type="protein sequence ID" value="CAH0746941.1"/>
    <property type="molecule type" value="Genomic_DNA"/>
</dbReference>
<feature type="compositionally biased region" description="Basic and acidic residues" evidence="1">
    <location>
        <begin position="92"/>
        <end position="114"/>
    </location>
</feature>
<sequence>MTTEVNHEKTPDLSEISNQDLAKTEVTEQAEREDPENSRLGSGDLEQKVDIDEQFLAEGIGYEISSEVENQETSDQFAVGLSSTIVNGFVESDPKVDENNHDSPNEDDASDHFSKSGFPSIKDSVNDAPKTSSEDSHSEEELHVPNSNDSRSVSPVSVKEAYPSTKGASLDFSEKSDAFLPSEALEVVDKNEEVSNISNEISVLPPTGETLKTNGLSAVVPDFFIEQSDTVVYPEALKTNGFGSILADKDIKSSPKHTISPIKKSVNGYDSIPSKKEETSPSRVSDSTLKCVDDPSFAFDANQTSESNKLDDTVTIGDTKTNSTDINSKTESIPISDSSLSRGQQPLGHDIMDSARNRFEQFWVKSTSDVEKEK</sequence>
<dbReference type="AlphaFoldDB" id="A0AAI8Y5U2"/>
<gene>
    <name evidence="2" type="ORF">BEMITA_LOCUS89</name>
</gene>
<keyword evidence="3" id="KW-1185">Reference proteome</keyword>
<organism evidence="2 3">
    <name type="scientific">Bemisia tabaci</name>
    <name type="common">Sweetpotato whitefly</name>
    <name type="synonym">Aleurodes tabaci</name>
    <dbReference type="NCBI Taxonomy" id="7038"/>
    <lineage>
        <taxon>Eukaryota</taxon>
        <taxon>Metazoa</taxon>
        <taxon>Ecdysozoa</taxon>
        <taxon>Arthropoda</taxon>
        <taxon>Hexapoda</taxon>
        <taxon>Insecta</taxon>
        <taxon>Pterygota</taxon>
        <taxon>Neoptera</taxon>
        <taxon>Paraneoptera</taxon>
        <taxon>Hemiptera</taxon>
        <taxon>Sternorrhyncha</taxon>
        <taxon>Aleyrodoidea</taxon>
        <taxon>Aleyrodidae</taxon>
        <taxon>Aleyrodinae</taxon>
        <taxon>Bemisia</taxon>
    </lineage>
</organism>
<protein>
    <submittedName>
        <fullName evidence="2">Uncharacterized protein</fullName>
    </submittedName>
</protein>